<accession>A0A0F9UCQ7</accession>
<protein>
    <submittedName>
        <fullName evidence="1">Uncharacterized protein</fullName>
    </submittedName>
</protein>
<sequence>MEEIIKDVNGNSDSDWVICHYCRLSFHKDNVYYVNDIGHGTVICHKCYNKRKDEHVLCTKCQISYNMLGDIKYGYEGEPYCKTCYNKTEFKKYVINEFIDLRLIGDRTDIFINGKRFFQCMFLLINIPTMEAEDENCVNIDEFQRKYSGEMEVTDNSEEHLIPPETEFWGHCSNIQAWVENKYNPNVLHSNLAMPLLKELCHKDIHIFHSLLTHLDTMWKEYKTRERKEFVMNSYREIVFGCIRLYNIDMENANNSIFLRALYHLRVCANMDIFIRDVYQYVKAKDDRLAKIILGLTEYDNYWNRNAGRDRKSDTEWKAYQRRRSYWERKIYGNNLQYRRWLRQLRDHDVSVVSDYVDYLPYLWSKDLVSWSRLDDRGRYGHSTLIKAYISEGIEYTYFLDWVHKFCSGWNGSHNLSRYAVRYKDGTIAIRHLVI</sequence>
<organism evidence="1">
    <name type="scientific">marine sediment metagenome</name>
    <dbReference type="NCBI Taxonomy" id="412755"/>
    <lineage>
        <taxon>unclassified sequences</taxon>
        <taxon>metagenomes</taxon>
        <taxon>ecological metagenomes</taxon>
    </lineage>
</organism>
<reference evidence="1" key="1">
    <citation type="journal article" date="2015" name="Nature">
        <title>Complex archaea that bridge the gap between prokaryotes and eukaryotes.</title>
        <authorList>
            <person name="Spang A."/>
            <person name="Saw J.H."/>
            <person name="Jorgensen S.L."/>
            <person name="Zaremba-Niedzwiedzka K."/>
            <person name="Martijn J."/>
            <person name="Lind A.E."/>
            <person name="van Eijk R."/>
            <person name="Schleper C."/>
            <person name="Guy L."/>
            <person name="Ettema T.J."/>
        </authorList>
    </citation>
    <scope>NUCLEOTIDE SEQUENCE</scope>
</reference>
<name>A0A0F9UCQ7_9ZZZZ</name>
<proteinExistence type="predicted"/>
<evidence type="ECO:0000313" key="1">
    <source>
        <dbReference type="EMBL" id="KKN90960.1"/>
    </source>
</evidence>
<gene>
    <name evidence="1" type="ORF">LCGC14_0225440</name>
</gene>
<dbReference type="AlphaFoldDB" id="A0A0F9UCQ7"/>
<comment type="caution">
    <text evidence="1">The sequence shown here is derived from an EMBL/GenBank/DDBJ whole genome shotgun (WGS) entry which is preliminary data.</text>
</comment>
<dbReference type="EMBL" id="LAZR01000107">
    <property type="protein sequence ID" value="KKN90960.1"/>
    <property type="molecule type" value="Genomic_DNA"/>
</dbReference>